<dbReference type="HOGENOM" id="CLU_3296609_0_0_11"/>
<accession>D0WH64</accession>
<comment type="caution">
    <text evidence="1">The sequence shown here is derived from an EMBL/GenBank/DDBJ whole genome shotgun (WGS) entry which is preliminary data.</text>
</comment>
<evidence type="ECO:0000313" key="1">
    <source>
        <dbReference type="EMBL" id="EEZ61027.1"/>
    </source>
</evidence>
<keyword evidence="2" id="KW-1185">Reference proteome</keyword>
<dbReference type="Proteomes" id="UP000006001">
    <property type="component" value="Unassembled WGS sequence"/>
</dbReference>
<dbReference type="AlphaFoldDB" id="D0WH64"/>
<reference evidence="1" key="1">
    <citation type="submission" date="2009-10" db="EMBL/GenBank/DDBJ databases">
        <authorList>
            <person name="Weinstock G."/>
            <person name="Sodergren E."/>
            <person name="Clifton S."/>
            <person name="Fulton L."/>
            <person name="Fulton B."/>
            <person name="Courtney L."/>
            <person name="Fronick C."/>
            <person name="Harrison M."/>
            <person name="Strong C."/>
            <person name="Farmer C."/>
            <person name="Delahaunty K."/>
            <person name="Markovic C."/>
            <person name="Hall O."/>
            <person name="Minx P."/>
            <person name="Tomlinson C."/>
            <person name="Mitreva M."/>
            <person name="Nelson J."/>
            <person name="Hou S."/>
            <person name="Wollam A."/>
            <person name="Pepin K.H."/>
            <person name="Johnson M."/>
            <person name="Bhonagiri V."/>
            <person name="Nash W.E."/>
            <person name="Warren W."/>
            <person name="Chinwalla A."/>
            <person name="Mardis E.R."/>
            <person name="Wilson R.K."/>
        </authorList>
    </citation>
    <scope>NUCLEOTIDE SEQUENCE [LARGE SCALE GENOMIC DNA]</scope>
    <source>
        <strain evidence="1">ATCC 700122</strain>
    </source>
</reference>
<organism evidence="1 2">
    <name type="scientific">Slackia exigua (strain ATCC 700122 / DSM 15923 / CIP 105133 / JCM 11022 / KCTC 5966 / S-7)</name>
    <dbReference type="NCBI Taxonomy" id="649764"/>
    <lineage>
        <taxon>Bacteria</taxon>
        <taxon>Bacillati</taxon>
        <taxon>Actinomycetota</taxon>
        <taxon>Coriobacteriia</taxon>
        <taxon>Eggerthellales</taxon>
        <taxon>Eggerthellaceae</taxon>
        <taxon>Slackia</taxon>
    </lineage>
</organism>
<protein>
    <submittedName>
        <fullName evidence="1">Uncharacterized protein</fullName>
    </submittedName>
</protein>
<sequence length="40" mass="4599">MIEVIVPVLSFFVSHRIRRDAPHGLSRRIRPCPMVMARGP</sequence>
<name>D0WH64_SLAES</name>
<dbReference type="EMBL" id="ACUX02000007">
    <property type="protein sequence ID" value="EEZ61027.1"/>
    <property type="molecule type" value="Genomic_DNA"/>
</dbReference>
<gene>
    <name evidence="1" type="ORF">HMPREF0762_01095</name>
</gene>
<proteinExistence type="predicted"/>
<evidence type="ECO:0000313" key="2">
    <source>
        <dbReference type="Proteomes" id="UP000006001"/>
    </source>
</evidence>